<protein>
    <submittedName>
        <fullName evidence="2">Beta-lactamase family protein</fullName>
    </submittedName>
</protein>
<dbReference type="InterPro" id="IPR050789">
    <property type="entry name" value="Diverse_Enzym_Activities"/>
</dbReference>
<evidence type="ECO:0000313" key="3">
    <source>
        <dbReference type="Proteomes" id="UP001056426"/>
    </source>
</evidence>
<dbReference type="SUPFAM" id="SSF56601">
    <property type="entry name" value="beta-lactamase/transpeptidase-like"/>
    <property type="match status" value="1"/>
</dbReference>
<organism evidence="2 3">
    <name type="scientific">Xiashengella succiniciproducens</name>
    <dbReference type="NCBI Taxonomy" id="2949635"/>
    <lineage>
        <taxon>Bacteria</taxon>
        <taxon>Pseudomonadati</taxon>
        <taxon>Bacteroidota</taxon>
        <taxon>Bacteroidia</taxon>
        <taxon>Marinilabiliales</taxon>
        <taxon>Marinilabiliaceae</taxon>
        <taxon>Xiashengella</taxon>
    </lineage>
</organism>
<gene>
    <name evidence="2" type="ORF">M9189_04495</name>
</gene>
<dbReference type="RefSeq" id="WP_250724949.1">
    <property type="nucleotide sequence ID" value="NZ_CP098400.1"/>
</dbReference>
<accession>A0A9J6ZSP8</accession>
<evidence type="ECO:0000313" key="2">
    <source>
        <dbReference type="EMBL" id="URW80609.1"/>
    </source>
</evidence>
<proteinExistence type="predicted"/>
<sequence>MKKLRIILPLLLVAVLIGGVLYLNPLLPIITGYAAKNMASGIFLGNRTQESHETTDLNFSFIKYVKNKVDYDNQVVESSFLWHKSRAVYIEGYGSILVNDYSIEEIKSRPYRPGPVWRHKQDSIPWPAGDLIADTIPSGIDVDRLNTFLDSVFTGNLPYKGTFAVMVTYKGQPVAERYAEGFGPENRFLSWSMAKSITSALAGILVRADIFDIYAPADIEEWKNDKRRSITPDQLMRMNSGLEWNEDYGNNSDVNKMLFKKGDMAAYAIAKELDYKPGTCFEYSSGSTNIVSLLMRKAIGDDAAYLSFPREALFEKIGMKSAIFEPDPSGTFIGSSYIYATMRDYTRFGLLYLNKGNWLGEQILPEGWVEYTTASSEGSGGVYGAGFWLNLAGKDYPDVPRDMFCCRGHDGQFIYIIPSKHLVIVRTGFSRKDEFDQNRFISGILETLDYF</sequence>
<dbReference type="EMBL" id="CP098400">
    <property type="protein sequence ID" value="URW80609.1"/>
    <property type="molecule type" value="Genomic_DNA"/>
</dbReference>
<dbReference type="InterPro" id="IPR001466">
    <property type="entry name" value="Beta-lactam-related"/>
</dbReference>
<keyword evidence="3" id="KW-1185">Reference proteome</keyword>
<feature type="domain" description="Beta-lactamase-related" evidence="1">
    <location>
        <begin position="164"/>
        <end position="426"/>
    </location>
</feature>
<dbReference type="PANTHER" id="PTHR43283">
    <property type="entry name" value="BETA-LACTAMASE-RELATED"/>
    <property type="match status" value="1"/>
</dbReference>
<dbReference type="PANTHER" id="PTHR43283:SF7">
    <property type="entry name" value="BETA-LACTAMASE-RELATED DOMAIN-CONTAINING PROTEIN"/>
    <property type="match status" value="1"/>
</dbReference>
<dbReference type="Gene3D" id="3.40.710.10">
    <property type="entry name" value="DD-peptidase/beta-lactamase superfamily"/>
    <property type="match status" value="1"/>
</dbReference>
<dbReference type="InterPro" id="IPR012338">
    <property type="entry name" value="Beta-lactam/transpept-like"/>
</dbReference>
<reference evidence="2" key="2">
    <citation type="submission" date="2022-06" db="EMBL/GenBank/DDBJ databases">
        <title>Xiashengella guii gen. nov. sp. nov., a bacterium isolated form anaerobic digestion tank.</title>
        <authorList>
            <person name="Huang H."/>
        </authorList>
    </citation>
    <scope>NUCLEOTIDE SEQUENCE</scope>
    <source>
        <strain evidence="2">Ai-910</strain>
    </source>
</reference>
<dbReference type="AlphaFoldDB" id="A0A9J6ZSP8"/>
<reference evidence="2" key="1">
    <citation type="submission" date="2022-05" db="EMBL/GenBank/DDBJ databases">
        <authorList>
            <person name="Sun X."/>
        </authorList>
    </citation>
    <scope>NUCLEOTIDE SEQUENCE</scope>
    <source>
        <strain evidence="2">Ai-910</strain>
    </source>
</reference>
<name>A0A9J6ZSP8_9BACT</name>
<dbReference type="KEGG" id="alkq:M9189_04495"/>
<evidence type="ECO:0000259" key="1">
    <source>
        <dbReference type="Pfam" id="PF00144"/>
    </source>
</evidence>
<dbReference type="Pfam" id="PF00144">
    <property type="entry name" value="Beta-lactamase"/>
    <property type="match status" value="1"/>
</dbReference>
<dbReference type="Proteomes" id="UP001056426">
    <property type="component" value="Chromosome"/>
</dbReference>